<accession>A0A1G9H5E0</accession>
<protein>
    <submittedName>
        <fullName evidence="2">BNR repeat-containing family member</fullName>
    </submittedName>
</protein>
<dbReference type="OrthoDB" id="223410at2"/>
<feature type="chain" id="PRO_5011638304" evidence="1">
    <location>
        <begin position="24"/>
        <end position="455"/>
    </location>
</feature>
<dbReference type="SUPFAM" id="SSF50939">
    <property type="entry name" value="Sialidases"/>
    <property type="match status" value="2"/>
</dbReference>
<keyword evidence="3" id="KW-1185">Reference proteome</keyword>
<dbReference type="Gene3D" id="2.120.10.10">
    <property type="match status" value="1"/>
</dbReference>
<dbReference type="RefSeq" id="WP_089682336.1">
    <property type="nucleotide sequence ID" value="NZ_FNFO01000004.1"/>
</dbReference>
<feature type="signal peptide" evidence="1">
    <location>
        <begin position="1"/>
        <end position="23"/>
    </location>
</feature>
<evidence type="ECO:0000256" key="1">
    <source>
        <dbReference type="SAM" id="SignalP"/>
    </source>
</evidence>
<evidence type="ECO:0000313" key="2">
    <source>
        <dbReference type="EMBL" id="SDL08167.1"/>
    </source>
</evidence>
<dbReference type="EMBL" id="FNFO01000004">
    <property type="protein sequence ID" value="SDL08167.1"/>
    <property type="molecule type" value="Genomic_DNA"/>
</dbReference>
<name>A0A1G9H5E0_9BACT</name>
<dbReference type="STRING" id="1075417.SAMN05421823_104324"/>
<evidence type="ECO:0000313" key="3">
    <source>
        <dbReference type="Proteomes" id="UP000198510"/>
    </source>
</evidence>
<dbReference type="AlphaFoldDB" id="A0A1G9H5E0"/>
<dbReference type="Pfam" id="PF15892">
    <property type="entry name" value="BNR_4"/>
    <property type="match status" value="1"/>
</dbReference>
<dbReference type="Proteomes" id="UP000198510">
    <property type="component" value="Unassembled WGS sequence"/>
</dbReference>
<gene>
    <name evidence="2" type="ORF">SAMN05421823_104324</name>
</gene>
<keyword evidence="1" id="KW-0732">Signal</keyword>
<reference evidence="2 3" key="1">
    <citation type="submission" date="2016-10" db="EMBL/GenBank/DDBJ databases">
        <authorList>
            <person name="de Groot N.N."/>
        </authorList>
    </citation>
    <scope>NUCLEOTIDE SEQUENCE [LARGE SCALE GENOMIC DNA]</scope>
    <source>
        <strain evidence="2 3">DSM 25186</strain>
    </source>
</reference>
<organism evidence="2 3">
    <name type="scientific">Catalinimonas alkaloidigena</name>
    <dbReference type="NCBI Taxonomy" id="1075417"/>
    <lineage>
        <taxon>Bacteria</taxon>
        <taxon>Pseudomonadati</taxon>
        <taxon>Bacteroidota</taxon>
        <taxon>Cytophagia</taxon>
        <taxon>Cytophagales</taxon>
        <taxon>Catalimonadaceae</taxon>
        <taxon>Catalinimonas</taxon>
    </lineage>
</organism>
<dbReference type="InterPro" id="IPR036278">
    <property type="entry name" value="Sialidase_sf"/>
</dbReference>
<proteinExistence type="predicted"/>
<sequence>MRTVRHFLPFLFALLLLAQCRTAPPLQTAPPTSMIPIADGWARNSINTVIFRRNALVSHKGMQYLAFYDPEGRVVLARRRLGTADWETKTTPYSGHVEDAHNAISLMVDGRGYLHLSWDHHNNALRYCRSVEPNSLELTEMMPMVGMQEARVSYPEFHRLLNGDLIFAYRDGASGQGNLILNRYDATHQTWSRLHDVLIDGEGQRNAYWQMKVDEQNQLHLSWVWRETNDVASNHDMAYAKSSDGGVTWQKSTGEAYQLPITETSAEYAWRIPQNSELINQTAMTADLDGRPYIATYWRDAQDSIPQYRVIYHNGTAWQQSQVSQRTTPFSLSGAGTKRIPISRPQLVIDDDHTVYVVFRDAERGDRVSLAASVSLAENEWAVRDLTETSVGQWEPCYDTELWAAQRVLHLFLQKTGQGDGETLDDLPPQPVSVLEWTPALTPLEISPAVLPTEP</sequence>